<organism evidence="1 2">
    <name type="scientific">Paenibacillus cookii</name>
    <dbReference type="NCBI Taxonomy" id="157839"/>
    <lineage>
        <taxon>Bacteria</taxon>
        <taxon>Bacillati</taxon>
        <taxon>Bacillota</taxon>
        <taxon>Bacilli</taxon>
        <taxon>Bacillales</taxon>
        <taxon>Paenibacillaceae</taxon>
        <taxon>Paenibacillus</taxon>
    </lineage>
</organism>
<dbReference type="Gene3D" id="3.30.420.10">
    <property type="entry name" value="Ribonuclease H-like superfamily/Ribonuclease H"/>
    <property type="match status" value="1"/>
</dbReference>
<evidence type="ECO:0000313" key="2">
    <source>
        <dbReference type="Proteomes" id="UP000680638"/>
    </source>
</evidence>
<evidence type="ECO:0008006" key="3">
    <source>
        <dbReference type="Google" id="ProtNLM"/>
    </source>
</evidence>
<protein>
    <recommendedName>
        <fullName evidence="3">Transposase</fullName>
    </recommendedName>
</protein>
<comment type="caution">
    <text evidence="1">The sequence shown here is derived from an EMBL/GenBank/DDBJ whole genome shotgun (WGS) entry which is preliminary data.</text>
</comment>
<dbReference type="EMBL" id="BORW01000007">
    <property type="protein sequence ID" value="GIO67129.1"/>
    <property type="molecule type" value="Genomic_DNA"/>
</dbReference>
<reference evidence="1 2" key="1">
    <citation type="submission" date="2021-03" db="EMBL/GenBank/DDBJ databases">
        <title>Antimicrobial resistance genes in bacteria isolated from Japanese honey, and their potential for conferring macrolide and lincosamide resistance in the American foulbrood pathogen Paenibacillus larvae.</title>
        <authorList>
            <person name="Okamoto M."/>
            <person name="Kumagai M."/>
            <person name="Kanamori H."/>
            <person name="Takamatsu D."/>
        </authorList>
    </citation>
    <scope>NUCLEOTIDE SEQUENCE [LARGE SCALE GENOMIC DNA]</scope>
    <source>
        <strain evidence="1 2">J21TS3</strain>
    </source>
</reference>
<name>A0ABQ4LV51_9BACL</name>
<proteinExistence type="predicted"/>
<keyword evidence="2" id="KW-1185">Reference proteome</keyword>
<sequence>MLSNPILDTKALFSYLFPEIDEIISTDFLLSFFSIDASDLKRHTALDDSFLIKRIFDELLKELEQRNIDDIIIDQPITIKRVKLPKLASP</sequence>
<dbReference type="Proteomes" id="UP000680638">
    <property type="component" value="Unassembled WGS sequence"/>
</dbReference>
<dbReference type="RefSeq" id="WP_036714129.1">
    <property type="nucleotide sequence ID" value="NZ_BORW01000007.1"/>
</dbReference>
<accession>A0ABQ4LV51</accession>
<dbReference type="SUPFAM" id="SSF53098">
    <property type="entry name" value="Ribonuclease H-like"/>
    <property type="match status" value="1"/>
</dbReference>
<evidence type="ECO:0000313" key="1">
    <source>
        <dbReference type="EMBL" id="GIO67129.1"/>
    </source>
</evidence>
<dbReference type="InterPro" id="IPR012337">
    <property type="entry name" value="RNaseH-like_sf"/>
</dbReference>
<dbReference type="InterPro" id="IPR036397">
    <property type="entry name" value="RNaseH_sf"/>
</dbReference>
<gene>
    <name evidence="1" type="ORF">J21TS3_19500</name>
</gene>